<reference evidence="2" key="1">
    <citation type="journal article" date="2023" name="Mol. Plant Microbe Interact.">
        <title>Elucidating the Obligate Nature and Biological Capacity of an Invasive Fungal Corn Pathogen.</title>
        <authorList>
            <person name="MacCready J.S."/>
            <person name="Roggenkamp E.M."/>
            <person name="Gdanetz K."/>
            <person name="Chilvers M.I."/>
        </authorList>
    </citation>
    <scope>NUCLEOTIDE SEQUENCE</scope>
    <source>
        <strain evidence="2">PM02</strain>
    </source>
</reference>
<proteinExistence type="predicted"/>
<accession>A0AAD9I075</accession>
<feature type="compositionally biased region" description="Polar residues" evidence="1">
    <location>
        <begin position="153"/>
        <end position="164"/>
    </location>
</feature>
<dbReference type="AlphaFoldDB" id="A0AAD9I075"/>
<evidence type="ECO:0000313" key="3">
    <source>
        <dbReference type="Proteomes" id="UP001217918"/>
    </source>
</evidence>
<gene>
    <name evidence="2" type="ORF">P8C59_003334</name>
</gene>
<feature type="compositionally biased region" description="Low complexity" evidence="1">
    <location>
        <begin position="141"/>
        <end position="152"/>
    </location>
</feature>
<feature type="region of interest" description="Disordered" evidence="1">
    <location>
        <begin position="132"/>
        <end position="241"/>
    </location>
</feature>
<dbReference type="EMBL" id="JAQQPM010000002">
    <property type="protein sequence ID" value="KAK2068706.1"/>
    <property type="molecule type" value="Genomic_DNA"/>
</dbReference>
<organism evidence="2 3">
    <name type="scientific">Phyllachora maydis</name>
    <dbReference type="NCBI Taxonomy" id="1825666"/>
    <lineage>
        <taxon>Eukaryota</taxon>
        <taxon>Fungi</taxon>
        <taxon>Dikarya</taxon>
        <taxon>Ascomycota</taxon>
        <taxon>Pezizomycotina</taxon>
        <taxon>Sordariomycetes</taxon>
        <taxon>Sordariomycetidae</taxon>
        <taxon>Phyllachorales</taxon>
        <taxon>Phyllachoraceae</taxon>
        <taxon>Phyllachora</taxon>
    </lineage>
</organism>
<feature type="compositionally biased region" description="Acidic residues" evidence="1">
    <location>
        <begin position="209"/>
        <end position="225"/>
    </location>
</feature>
<name>A0AAD9I075_9PEZI</name>
<feature type="region of interest" description="Disordered" evidence="1">
    <location>
        <begin position="257"/>
        <end position="328"/>
    </location>
</feature>
<feature type="compositionally biased region" description="Basic and acidic residues" evidence="1">
    <location>
        <begin position="179"/>
        <end position="208"/>
    </location>
</feature>
<evidence type="ECO:0000256" key="1">
    <source>
        <dbReference type="SAM" id="MobiDB-lite"/>
    </source>
</evidence>
<keyword evidence="3" id="KW-1185">Reference proteome</keyword>
<evidence type="ECO:0000313" key="2">
    <source>
        <dbReference type="EMBL" id="KAK2068706.1"/>
    </source>
</evidence>
<dbReference type="Proteomes" id="UP001217918">
    <property type="component" value="Unassembled WGS sequence"/>
</dbReference>
<dbReference type="PANTHER" id="PTHR42068:SF1">
    <property type="entry name" value="YALI0B18964P"/>
    <property type="match status" value="1"/>
</dbReference>
<protein>
    <submittedName>
        <fullName evidence="2">Uncharacterized protein</fullName>
    </submittedName>
</protein>
<dbReference type="PANTHER" id="PTHR42068">
    <property type="entry name" value="YALI0B18964P"/>
    <property type="match status" value="1"/>
</dbReference>
<feature type="compositionally biased region" description="Polar residues" evidence="1">
    <location>
        <begin position="267"/>
        <end position="285"/>
    </location>
</feature>
<sequence length="345" mass="38428">MPHVRDDGQGIDPVGAIDPIGYKPARLRSITVLVTSHVHVDPLVQNDFATFQFPVTFGRRRSTAGSLENVASAEPSFRVLDRTDIADKSFDGGTRLSAKTRHMPTTGVPDMDEKDNIFADLKTNRDVSITTKTTFTDNSSRHSSASTAPSSTGDVTAQRVSNQRPAPPQSKVMTPAQFERYRQDRERQDRERRDRHTYDDASETVRPDDEVDEDDINYDDDEDDAEKARQQAKQRRKQEAQMTLYRQQMMKVTGDAAVLPPSRPNLHLSSVSTPNLTPGSPSPGTGHSDHEDDDEESGRRVLQSSSNSDDDDELGWASMKAKRDNRKLAWKTQRGVGIGLGTLIH</sequence>
<feature type="region of interest" description="Disordered" evidence="1">
    <location>
        <begin position="91"/>
        <end position="113"/>
    </location>
</feature>
<comment type="caution">
    <text evidence="2">The sequence shown here is derived from an EMBL/GenBank/DDBJ whole genome shotgun (WGS) entry which is preliminary data.</text>
</comment>